<name>A0A1I6NZ40_9BACL</name>
<evidence type="ECO:0000256" key="9">
    <source>
        <dbReference type="HAMAP-Rule" id="MF_00082"/>
    </source>
</evidence>
<keyword evidence="5 9" id="KW-0547">Nucleotide-binding</keyword>
<dbReference type="GO" id="GO:0005524">
    <property type="term" value="F:ATP binding"/>
    <property type="evidence" value="ECO:0007669"/>
    <property type="project" value="UniProtKB-UniRule"/>
</dbReference>
<reference evidence="12" key="1">
    <citation type="submission" date="2016-10" db="EMBL/GenBank/DDBJ databases">
        <authorList>
            <person name="Varghese N."/>
            <person name="Submissions S."/>
        </authorList>
    </citation>
    <scope>NUCLEOTIDE SEQUENCE [LARGE SCALE GENOMIC DNA]</scope>
    <source>
        <strain evidence="12">DSM 45789</strain>
    </source>
</reference>
<keyword evidence="9" id="KW-0963">Cytoplasm</keyword>
<dbReference type="Gene3D" id="3.40.1160.10">
    <property type="entry name" value="Acetylglutamate kinase-like"/>
    <property type="match status" value="1"/>
</dbReference>
<dbReference type="InterPro" id="IPR037528">
    <property type="entry name" value="ArgB"/>
</dbReference>
<evidence type="ECO:0000256" key="2">
    <source>
        <dbReference type="ARBA" id="ARBA00022571"/>
    </source>
</evidence>
<dbReference type="PIRSF" id="PIRSF000728">
    <property type="entry name" value="NAGK"/>
    <property type="match status" value="1"/>
</dbReference>
<sequence>MKRVVIKIGGSVLEKLDAAFFLTCASLIEKGWYPMIVHGGGPVINQMQKRFGQSPNFEEGLRVTDDACMEVVEMVLCGRVNKMLVSQLQQAGTKAVGISGVDGSLLQASQKDPRLGWVGNVERVEPHLLETLLSEDWLPVIASLGADANGQHFNINADSAAAAIAGAMKAERLILVTDMPGVLDGQGGRVSELTPTRIAKMIEDGEIHGGMIPKVMAALSGLASAQEVFIVDGSNTRSVDEMITGAHGTRIRKEETGDGAISYLSKK</sequence>
<dbReference type="EC" id="2.7.2.8" evidence="9"/>
<dbReference type="UniPathway" id="UPA00068">
    <property type="reaction ID" value="UER00107"/>
</dbReference>
<evidence type="ECO:0000256" key="5">
    <source>
        <dbReference type="ARBA" id="ARBA00022741"/>
    </source>
</evidence>
<dbReference type="EMBL" id="FPAA01000001">
    <property type="protein sequence ID" value="SFS33222.1"/>
    <property type="molecule type" value="Genomic_DNA"/>
</dbReference>
<dbReference type="Proteomes" id="UP000198660">
    <property type="component" value="Unassembled WGS sequence"/>
</dbReference>
<comment type="catalytic activity">
    <reaction evidence="8 9">
        <text>N-acetyl-L-glutamate + ATP = N-acetyl-L-glutamyl 5-phosphate + ADP</text>
        <dbReference type="Rhea" id="RHEA:14629"/>
        <dbReference type="ChEBI" id="CHEBI:30616"/>
        <dbReference type="ChEBI" id="CHEBI:44337"/>
        <dbReference type="ChEBI" id="CHEBI:57936"/>
        <dbReference type="ChEBI" id="CHEBI:456216"/>
        <dbReference type="EC" id="2.7.2.8"/>
    </reaction>
</comment>
<dbReference type="PANTHER" id="PTHR23342:SF0">
    <property type="entry name" value="N-ACETYLGLUTAMATE SYNTHASE, MITOCHONDRIAL"/>
    <property type="match status" value="1"/>
</dbReference>
<feature type="binding site" evidence="9">
    <location>
        <begin position="40"/>
        <end position="41"/>
    </location>
    <ligand>
        <name>substrate</name>
    </ligand>
</feature>
<dbReference type="InterPro" id="IPR001048">
    <property type="entry name" value="Asp/Glu/Uridylate_kinase"/>
</dbReference>
<dbReference type="HAMAP" id="MF_00082">
    <property type="entry name" value="ArgB"/>
    <property type="match status" value="1"/>
</dbReference>
<keyword evidence="6 9" id="KW-0418">Kinase</keyword>
<evidence type="ECO:0000256" key="7">
    <source>
        <dbReference type="ARBA" id="ARBA00022840"/>
    </source>
</evidence>
<feature type="domain" description="Aspartate/glutamate/uridylate kinase" evidence="10">
    <location>
        <begin position="2"/>
        <end position="232"/>
    </location>
</feature>
<dbReference type="NCBIfam" id="TIGR00761">
    <property type="entry name" value="argB"/>
    <property type="match status" value="1"/>
</dbReference>
<evidence type="ECO:0000259" key="10">
    <source>
        <dbReference type="Pfam" id="PF00696"/>
    </source>
</evidence>
<evidence type="ECO:0000256" key="8">
    <source>
        <dbReference type="ARBA" id="ARBA00048141"/>
    </source>
</evidence>
<evidence type="ECO:0000313" key="12">
    <source>
        <dbReference type="Proteomes" id="UP000198660"/>
    </source>
</evidence>
<keyword evidence="3 9" id="KW-0028">Amino-acid biosynthesis</keyword>
<dbReference type="GO" id="GO:0003991">
    <property type="term" value="F:acetylglutamate kinase activity"/>
    <property type="evidence" value="ECO:0007669"/>
    <property type="project" value="UniProtKB-UniRule"/>
</dbReference>
<evidence type="ECO:0000256" key="6">
    <source>
        <dbReference type="ARBA" id="ARBA00022777"/>
    </source>
</evidence>
<comment type="similarity">
    <text evidence="9">Belongs to the acetylglutamate kinase family. ArgB subfamily.</text>
</comment>
<dbReference type="SUPFAM" id="SSF53633">
    <property type="entry name" value="Carbamate kinase-like"/>
    <property type="match status" value="1"/>
</dbReference>
<dbReference type="GO" id="GO:0042450">
    <property type="term" value="P:L-arginine biosynthetic process via ornithine"/>
    <property type="evidence" value="ECO:0007669"/>
    <property type="project" value="UniProtKB-UniRule"/>
</dbReference>
<dbReference type="FunFam" id="3.40.1160.10:FF:000004">
    <property type="entry name" value="Acetylglutamate kinase"/>
    <property type="match status" value="1"/>
</dbReference>
<evidence type="ECO:0000313" key="11">
    <source>
        <dbReference type="EMBL" id="SFS33222.1"/>
    </source>
</evidence>
<comment type="pathway">
    <text evidence="1 9">Amino-acid biosynthesis; L-arginine biosynthesis; N(2)-acetyl-L-ornithine from L-glutamate: step 2/4.</text>
</comment>
<keyword evidence="2 9" id="KW-0055">Arginine biosynthesis</keyword>
<feature type="site" description="Transition state stabilizer" evidence="9">
    <location>
        <position position="7"/>
    </location>
</feature>
<organism evidence="11 12">
    <name type="scientific">Marininema halotolerans</name>
    <dbReference type="NCBI Taxonomy" id="1155944"/>
    <lineage>
        <taxon>Bacteria</taxon>
        <taxon>Bacillati</taxon>
        <taxon>Bacillota</taxon>
        <taxon>Bacilli</taxon>
        <taxon>Bacillales</taxon>
        <taxon>Thermoactinomycetaceae</taxon>
        <taxon>Marininema</taxon>
    </lineage>
</organism>
<feature type="binding site" evidence="9">
    <location>
        <position position="154"/>
    </location>
    <ligand>
        <name>substrate</name>
    </ligand>
</feature>
<feature type="binding site" evidence="9">
    <location>
        <position position="62"/>
    </location>
    <ligand>
        <name>substrate</name>
    </ligand>
</feature>
<proteinExistence type="inferred from homology"/>
<dbReference type="RefSeq" id="WP_176391819.1">
    <property type="nucleotide sequence ID" value="NZ_FPAA01000001.1"/>
</dbReference>
<evidence type="ECO:0000256" key="3">
    <source>
        <dbReference type="ARBA" id="ARBA00022605"/>
    </source>
</evidence>
<keyword evidence="12" id="KW-1185">Reference proteome</keyword>
<keyword evidence="4 9" id="KW-0808">Transferase</keyword>
<dbReference type="CDD" id="cd04238">
    <property type="entry name" value="AAK_NAGK-like"/>
    <property type="match status" value="1"/>
</dbReference>
<evidence type="ECO:0000256" key="4">
    <source>
        <dbReference type="ARBA" id="ARBA00022679"/>
    </source>
</evidence>
<protein>
    <recommendedName>
        <fullName evidence="9">Acetylglutamate kinase</fullName>
        <ecNumber evidence="9">2.7.2.8</ecNumber>
    </recommendedName>
    <alternativeName>
        <fullName evidence="9">N-acetyl-L-glutamate 5-phosphotransferase</fullName>
    </alternativeName>
    <alternativeName>
        <fullName evidence="9">NAG kinase</fullName>
        <shortName evidence="9">NAGK</shortName>
    </alternativeName>
</protein>
<feature type="site" description="Transition state stabilizer" evidence="9">
    <location>
        <position position="214"/>
    </location>
</feature>
<accession>A0A1I6NZ40</accession>
<dbReference type="InterPro" id="IPR036393">
    <property type="entry name" value="AceGlu_kinase-like_sf"/>
</dbReference>
<dbReference type="GO" id="GO:0005737">
    <property type="term" value="C:cytoplasm"/>
    <property type="evidence" value="ECO:0007669"/>
    <property type="project" value="UniProtKB-SubCell"/>
</dbReference>
<dbReference type="PANTHER" id="PTHR23342">
    <property type="entry name" value="N-ACETYLGLUTAMATE SYNTHASE"/>
    <property type="match status" value="1"/>
</dbReference>
<dbReference type="InterPro" id="IPR004662">
    <property type="entry name" value="AcgluKinase_fam"/>
</dbReference>
<evidence type="ECO:0000256" key="1">
    <source>
        <dbReference type="ARBA" id="ARBA00004828"/>
    </source>
</evidence>
<dbReference type="AlphaFoldDB" id="A0A1I6NZ40"/>
<comment type="subcellular location">
    <subcellularLocation>
        <location evidence="9">Cytoplasm</location>
    </subcellularLocation>
</comment>
<gene>
    <name evidence="9" type="primary">argB</name>
    <name evidence="11" type="ORF">SAMN05444972_101250</name>
</gene>
<comment type="function">
    <text evidence="9">Catalyzes the ATP-dependent phosphorylation of N-acetyl-L-glutamate.</text>
</comment>
<keyword evidence="7 9" id="KW-0067">ATP-binding</keyword>
<dbReference type="Pfam" id="PF00696">
    <property type="entry name" value="AA_kinase"/>
    <property type="match status" value="1"/>
</dbReference>